<accession>A0AAU8DSE4</accession>
<dbReference type="EMBL" id="CP159218">
    <property type="protein sequence ID" value="XCG65225.1"/>
    <property type="molecule type" value="Genomic_DNA"/>
</dbReference>
<evidence type="ECO:0000313" key="2">
    <source>
        <dbReference type="EMBL" id="XCG65225.1"/>
    </source>
</evidence>
<dbReference type="RefSeq" id="WP_353650835.1">
    <property type="nucleotide sequence ID" value="NZ_CP159218.1"/>
</dbReference>
<dbReference type="AlphaFoldDB" id="A0AAU8DSE4"/>
<dbReference type="Pfam" id="PF16571">
    <property type="entry name" value="FBP_C"/>
    <property type="match status" value="1"/>
</dbReference>
<reference evidence="2" key="1">
    <citation type="submission" date="2024-05" db="EMBL/GenBank/DDBJ databases">
        <authorList>
            <person name="Cai S.Y."/>
            <person name="Jin L.M."/>
            <person name="Li H.R."/>
        </authorList>
    </citation>
    <scope>NUCLEOTIDE SEQUENCE</scope>
    <source>
        <strain evidence="2">A5-74</strain>
    </source>
</reference>
<gene>
    <name evidence="2" type="ORF">ABLG96_08020</name>
</gene>
<protein>
    <submittedName>
        <fullName evidence="2">FBP domain-containing protein</fullName>
    </submittedName>
</protein>
<proteinExistence type="predicted"/>
<organism evidence="2">
    <name type="scientific">Nakamurella sp. A5-74</name>
    <dbReference type="NCBI Taxonomy" id="3158264"/>
    <lineage>
        <taxon>Bacteria</taxon>
        <taxon>Bacillati</taxon>
        <taxon>Actinomycetota</taxon>
        <taxon>Actinomycetes</taxon>
        <taxon>Nakamurellales</taxon>
        <taxon>Nakamurellaceae</taxon>
        <taxon>Nakamurella</taxon>
    </lineage>
</organism>
<name>A0AAU8DSE4_9ACTN</name>
<evidence type="ECO:0000259" key="1">
    <source>
        <dbReference type="Pfam" id="PF16571"/>
    </source>
</evidence>
<dbReference type="InterPro" id="IPR032330">
    <property type="entry name" value="EF-G-binding_C"/>
</dbReference>
<feature type="domain" description="Elongation factor G-binding protein C-terminal treble-clef zinc-finger" evidence="1">
    <location>
        <begin position="8"/>
        <end position="160"/>
    </location>
</feature>
<sequence>MNSLTVEQIRSSFVNCSKGESKRLRLPADLESTPWDDLDFLGWADPQSSHRHYIVTAIDGAPVGIVLRSGSSATRKASMCNVCLTTHPGGNVTLMVAPLAGAAGRLGNTAGIFLCTDLQCSLYLRGLKKPPLATRVKDTQDPVEQILRLQERLNRFVMRIGNS</sequence>